<accession>A0A1N7NZ33</accession>
<name>A0A1N7NZ33_9FLAO</name>
<dbReference type="STRING" id="373668.SAMN05421786_104205"/>
<dbReference type="EMBL" id="FTOL01000004">
    <property type="protein sequence ID" value="SIT03593.1"/>
    <property type="molecule type" value="Genomic_DNA"/>
</dbReference>
<organism evidence="4 5">
    <name type="scientific">Chryseobacterium ureilyticum</name>
    <dbReference type="NCBI Taxonomy" id="373668"/>
    <lineage>
        <taxon>Bacteria</taxon>
        <taxon>Pseudomonadati</taxon>
        <taxon>Bacteroidota</taxon>
        <taxon>Flavobacteriia</taxon>
        <taxon>Flavobacteriales</taxon>
        <taxon>Weeksellaceae</taxon>
        <taxon>Chryseobacterium group</taxon>
        <taxon>Chryseobacterium</taxon>
    </lineage>
</organism>
<dbReference type="InterPro" id="IPR036388">
    <property type="entry name" value="WH-like_DNA-bd_sf"/>
</dbReference>
<evidence type="ECO:0000256" key="1">
    <source>
        <dbReference type="PROSITE-ProRule" id="PRU00339"/>
    </source>
</evidence>
<dbReference type="InterPro" id="IPR011990">
    <property type="entry name" value="TPR-like_helical_dom_sf"/>
</dbReference>
<dbReference type="OrthoDB" id="1452766at2"/>
<dbReference type="SUPFAM" id="SSF48452">
    <property type="entry name" value="TPR-like"/>
    <property type="match status" value="1"/>
</dbReference>
<dbReference type="AlphaFoldDB" id="A0A1N7NZ33"/>
<dbReference type="PROSITE" id="PS50005">
    <property type="entry name" value="TPR"/>
    <property type="match status" value="2"/>
</dbReference>
<gene>
    <name evidence="4" type="ORF">SAMN05421786_104205</name>
</gene>
<evidence type="ECO:0000313" key="5">
    <source>
        <dbReference type="Proteomes" id="UP000186744"/>
    </source>
</evidence>
<proteinExistence type="predicted"/>
<dbReference type="PROSITE" id="PS51257">
    <property type="entry name" value="PROKAR_LIPOPROTEIN"/>
    <property type="match status" value="1"/>
</dbReference>
<dbReference type="Gene3D" id="1.25.40.10">
    <property type="entry name" value="Tetratricopeptide repeat domain"/>
    <property type="match status" value="2"/>
</dbReference>
<dbReference type="GO" id="GO:0006355">
    <property type="term" value="P:regulation of DNA-templated transcription"/>
    <property type="evidence" value="ECO:0007669"/>
    <property type="project" value="InterPro"/>
</dbReference>
<keyword evidence="2" id="KW-0175">Coiled coil</keyword>
<keyword evidence="3" id="KW-1133">Transmembrane helix</keyword>
<dbReference type="GO" id="GO:0003677">
    <property type="term" value="F:DNA binding"/>
    <property type="evidence" value="ECO:0007669"/>
    <property type="project" value="InterPro"/>
</dbReference>
<feature type="repeat" description="TPR" evidence="1">
    <location>
        <begin position="154"/>
        <end position="187"/>
    </location>
</feature>
<keyword evidence="3" id="KW-0812">Transmembrane</keyword>
<dbReference type="Proteomes" id="UP000186744">
    <property type="component" value="Unassembled WGS sequence"/>
</dbReference>
<sequence>MIRIFLFALLFLLGSCTQDSKEFEKSFDVPLMEKNEDFRVSGEYDSLVSLNKRYYAKADKIGYEEGKALCLINLAVVNISLENYRKSQFFFDVANRILENSKNNLHKAIFYGNYAKFNYELRKYDKCLDYNNKAIDFIKNSGDTDVKLKNNILFNIYIKQGVFYSQKKQTEKALEYFHNAKKLDNSGYADCAISDYIYMHKNMDSAKKYVTIAYNKALENRKIDGIALYANTIMGEYYIADKQYDKAEVVLKKALEIDSHTKRIYAYYSKYIYNDLRVVYENTGDNEKAYYYLNAYTEAISKNNAAALKTINQDMESFMAETEIAAENHRKNIQWVILISVAVFLLLVLYSWRIIKLLRERKNTLRTESEQLKNKMNDKKQDELIELARNNNPEFLNLFKEAYPEFIHKLQSINPGLENSELTFCAMLKLHFTSKEIANYTVIQHRTVQQKKYRIRKRLNIPTETDIYQFFDELS</sequence>
<dbReference type="InterPro" id="IPR016032">
    <property type="entry name" value="Sig_transdc_resp-reg_C-effctor"/>
</dbReference>
<protein>
    <recommendedName>
        <fullName evidence="6">Tetratricopeptide repeat-containing protein</fullName>
    </recommendedName>
</protein>
<evidence type="ECO:0000313" key="4">
    <source>
        <dbReference type="EMBL" id="SIT03593.1"/>
    </source>
</evidence>
<feature type="coiled-coil region" evidence="2">
    <location>
        <begin position="355"/>
        <end position="382"/>
    </location>
</feature>
<evidence type="ECO:0000256" key="3">
    <source>
        <dbReference type="SAM" id="Phobius"/>
    </source>
</evidence>
<dbReference type="SMART" id="SM00028">
    <property type="entry name" value="TPR"/>
    <property type="match status" value="3"/>
</dbReference>
<reference evidence="5" key="1">
    <citation type="submission" date="2017-01" db="EMBL/GenBank/DDBJ databases">
        <authorList>
            <person name="Varghese N."/>
            <person name="Submissions S."/>
        </authorList>
    </citation>
    <scope>NUCLEOTIDE SEQUENCE [LARGE SCALE GENOMIC DNA]</scope>
    <source>
        <strain evidence="5">DSM 18017</strain>
    </source>
</reference>
<feature type="transmembrane region" description="Helical" evidence="3">
    <location>
        <begin position="333"/>
        <end position="352"/>
    </location>
</feature>
<dbReference type="Gene3D" id="1.10.10.10">
    <property type="entry name" value="Winged helix-like DNA-binding domain superfamily/Winged helix DNA-binding domain"/>
    <property type="match status" value="1"/>
</dbReference>
<evidence type="ECO:0000256" key="2">
    <source>
        <dbReference type="SAM" id="Coils"/>
    </source>
</evidence>
<dbReference type="InterPro" id="IPR019734">
    <property type="entry name" value="TPR_rpt"/>
</dbReference>
<dbReference type="RefSeq" id="WP_084184494.1">
    <property type="nucleotide sequence ID" value="NZ_FTOL01000004.1"/>
</dbReference>
<keyword evidence="5" id="KW-1185">Reference proteome</keyword>
<feature type="repeat" description="TPR" evidence="1">
    <location>
        <begin position="228"/>
        <end position="261"/>
    </location>
</feature>
<keyword evidence="1" id="KW-0802">TPR repeat</keyword>
<evidence type="ECO:0008006" key="6">
    <source>
        <dbReference type="Google" id="ProtNLM"/>
    </source>
</evidence>
<dbReference type="SUPFAM" id="SSF46894">
    <property type="entry name" value="C-terminal effector domain of the bipartite response regulators"/>
    <property type="match status" value="1"/>
</dbReference>
<keyword evidence="3" id="KW-0472">Membrane</keyword>